<feature type="compositionally biased region" description="Low complexity" evidence="2">
    <location>
        <begin position="197"/>
        <end position="206"/>
    </location>
</feature>
<accession>A0A5N6KSB4</accession>
<feature type="compositionally biased region" description="Polar residues" evidence="2">
    <location>
        <begin position="252"/>
        <end position="266"/>
    </location>
</feature>
<feature type="region of interest" description="Disordered" evidence="2">
    <location>
        <begin position="613"/>
        <end position="632"/>
    </location>
</feature>
<feature type="region of interest" description="Disordered" evidence="2">
    <location>
        <begin position="299"/>
        <end position="352"/>
    </location>
</feature>
<evidence type="ECO:0000313" key="3">
    <source>
        <dbReference type="EMBL" id="KAB8339314.1"/>
    </source>
</evidence>
<evidence type="ECO:0000313" key="4">
    <source>
        <dbReference type="Proteomes" id="UP000327013"/>
    </source>
</evidence>
<feature type="compositionally biased region" description="Polar residues" evidence="2">
    <location>
        <begin position="227"/>
        <end position="237"/>
    </location>
</feature>
<gene>
    <name evidence="3" type="ORF">FH972_022247</name>
</gene>
<organism evidence="3 4">
    <name type="scientific">Carpinus fangiana</name>
    <dbReference type="NCBI Taxonomy" id="176857"/>
    <lineage>
        <taxon>Eukaryota</taxon>
        <taxon>Viridiplantae</taxon>
        <taxon>Streptophyta</taxon>
        <taxon>Embryophyta</taxon>
        <taxon>Tracheophyta</taxon>
        <taxon>Spermatophyta</taxon>
        <taxon>Magnoliopsida</taxon>
        <taxon>eudicotyledons</taxon>
        <taxon>Gunneridae</taxon>
        <taxon>Pentapetalae</taxon>
        <taxon>rosids</taxon>
        <taxon>fabids</taxon>
        <taxon>Fagales</taxon>
        <taxon>Betulaceae</taxon>
        <taxon>Carpinus</taxon>
    </lineage>
</organism>
<evidence type="ECO:0000256" key="2">
    <source>
        <dbReference type="SAM" id="MobiDB-lite"/>
    </source>
</evidence>
<dbReference type="OrthoDB" id="25896at2759"/>
<keyword evidence="1" id="KW-0175">Coiled coil</keyword>
<feature type="compositionally biased region" description="Low complexity" evidence="2">
    <location>
        <begin position="333"/>
        <end position="346"/>
    </location>
</feature>
<evidence type="ECO:0000256" key="1">
    <source>
        <dbReference type="SAM" id="Coils"/>
    </source>
</evidence>
<reference evidence="3 4" key="1">
    <citation type="submission" date="2019-06" db="EMBL/GenBank/DDBJ databases">
        <title>A chromosomal-level reference genome of Carpinus fangiana (Coryloideae, Betulaceae).</title>
        <authorList>
            <person name="Yang X."/>
            <person name="Wang Z."/>
            <person name="Zhang L."/>
            <person name="Hao G."/>
            <person name="Liu J."/>
            <person name="Yang Y."/>
        </authorList>
    </citation>
    <scope>NUCLEOTIDE SEQUENCE [LARGE SCALE GENOMIC DNA]</scope>
    <source>
        <strain evidence="3">Cfa_2016G</strain>
        <tissue evidence="3">Leaf</tissue>
    </source>
</reference>
<feature type="coiled-coil region" evidence="1">
    <location>
        <begin position="20"/>
        <end position="52"/>
    </location>
</feature>
<comment type="caution">
    <text evidence="3">The sequence shown here is derived from an EMBL/GenBank/DDBJ whole genome shotgun (WGS) entry which is preliminary data.</text>
</comment>
<name>A0A5N6KSB4_9ROSI</name>
<sequence>MSGIEIIACVAAVITAFQGAAELTRKIQTIKNKKKKEEARFLEHELQLALERGKDELSQHKLAFVAAVGYTVPCEEPFLPLVSQLYGIRSSVDAFYQLLQQLYDNSIPIPDPRKAREDAERWRFAAIQAMSELRMRTHQSGARSMPLSTSPPYPPSSYMQPPQHGYPQQHRPYHVSDSHPSYPFNVPTQPGYPHTPPQTIVQTQQPRPTPNAPPTVDTTLPGPPPTGSNVVPQVNSPSSRRSSRDSRDMQWIGNTGSPDTNRLSPQPTGPADGTWTVAPAWSPLDPTQQVARQFTDLSLSSSPLNEKDKSLRPSPPKASSATQLPSSSHHRLSVATSHASSSGSSSKDLAPFDFEKTRRSSSFLGRFSGSKSRRTSTNMPTIERKGSDVYHALPSAKNDWHGFCRGSFEIAGDNSSGFAIVQRPYNLHSMQRFLQCKRCAFPGHHCGESTRQRAIDQTIMVSAKGIRFRWIFLAKSHMKSKQSASGEIKVSEHITHARYGCVFCYREGKLPDTLGGLETLMNHIWQYHRGQNMSQRDLQLTGCILGRYAGQGEPFDINIPAYEEVVDVPEEQAVNGSVLIAGTVDLAVTGAGLGPSSVKEDETGVETSIKELSEMGRRGSPVEMEGSQSYVV</sequence>
<dbReference type="AlphaFoldDB" id="A0A5N6KSB4"/>
<dbReference type="Proteomes" id="UP000327013">
    <property type="component" value="Unassembled WGS sequence"/>
</dbReference>
<dbReference type="EMBL" id="VIBQ01000010">
    <property type="protein sequence ID" value="KAB8339314.1"/>
    <property type="molecule type" value="Genomic_DNA"/>
</dbReference>
<feature type="compositionally biased region" description="Polar residues" evidence="2">
    <location>
        <begin position="317"/>
        <end position="327"/>
    </location>
</feature>
<proteinExistence type="predicted"/>
<feature type="region of interest" description="Disordered" evidence="2">
    <location>
        <begin position="135"/>
        <end position="281"/>
    </location>
</feature>
<protein>
    <submittedName>
        <fullName evidence="3">Uncharacterized protein</fullName>
    </submittedName>
</protein>
<keyword evidence="4" id="KW-1185">Reference proteome</keyword>